<organism evidence="3 4">
    <name type="scientific">Symbiodinium natans</name>
    <dbReference type="NCBI Taxonomy" id="878477"/>
    <lineage>
        <taxon>Eukaryota</taxon>
        <taxon>Sar</taxon>
        <taxon>Alveolata</taxon>
        <taxon>Dinophyceae</taxon>
        <taxon>Suessiales</taxon>
        <taxon>Symbiodiniaceae</taxon>
        <taxon>Symbiodinium</taxon>
    </lineage>
</organism>
<dbReference type="EMBL" id="CAJNDS010002191">
    <property type="protein sequence ID" value="CAE7366224.1"/>
    <property type="molecule type" value="Genomic_DNA"/>
</dbReference>
<dbReference type="Pfam" id="PF00226">
    <property type="entry name" value="DnaJ"/>
    <property type="match status" value="1"/>
</dbReference>
<reference evidence="3" key="1">
    <citation type="submission" date="2021-02" db="EMBL/GenBank/DDBJ databases">
        <authorList>
            <person name="Dougan E. K."/>
            <person name="Rhodes N."/>
            <person name="Thang M."/>
            <person name="Chan C."/>
        </authorList>
    </citation>
    <scope>NUCLEOTIDE SEQUENCE</scope>
</reference>
<comment type="caution">
    <text evidence="3">The sequence shown here is derived from an EMBL/GenBank/DDBJ whole genome shotgun (WGS) entry which is preliminary data.</text>
</comment>
<dbReference type="InterPro" id="IPR001623">
    <property type="entry name" value="DnaJ_domain"/>
</dbReference>
<dbReference type="SUPFAM" id="SSF46565">
    <property type="entry name" value="Chaperone J-domain"/>
    <property type="match status" value="1"/>
</dbReference>
<sequence length="319" mass="34925">MASAFRRLVRGRFAGSFSDLVWSFFEKCLLRVPRVRASLFWVQTLGGQEDKGNAEVKFKQISEAYCTLQDPQKRKLYDSFGKCGMPRSTKGERFSVEEIDFLFGGFPSCQSGCSDKILGGLGKTLDLQQIFNAVNKGGSERKRQRKASADPSNPFALPPGKMVTVHGLTEAVQHNGKKAQVLCYDAETGRYDVKMRADGAVISVKPEKLTQHCAITIRGLAAQPQLNGCLADIVGFQPESGNYVAILRRGSRMISISPRNCTLVGGTYVKILGLPSGDKLDKLNGTMALVLEADLDAGCYCVKSCNGEEVRVKYDNVQC</sequence>
<dbReference type="Gene3D" id="1.10.287.110">
    <property type="entry name" value="DnaJ domain"/>
    <property type="match status" value="1"/>
</dbReference>
<keyword evidence="4" id="KW-1185">Reference proteome</keyword>
<dbReference type="PRINTS" id="PR00625">
    <property type="entry name" value="JDOMAIN"/>
</dbReference>
<gene>
    <name evidence="3" type="ORF">SNAT2548_LOCUS19884</name>
</gene>
<feature type="domain" description="J" evidence="2">
    <location>
        <begin position="1"/>
        <end position="81"/>
    </location>
</feature>
<dbReference type="InterPro" id="IPR036869">
    <property type="entry name" value="J_dom_sf"/>
</dbReference>
<evidence type="ECO:0000313" key="3">
    <source>
        <dbReference type="EMBL" id="CAE7366224.1"/>
    </source>
</evidence>
<dbReference type="PROSITE" id="PS50076">
    <property type="entry name" value="DNAJ_2"/>
    <property type="match status" value="1"/>
</dbReference>
<feature type="region of interest" description="Disordered" evidence="1">
    <location>
        <begin position="137"/>
        <end position="156"/>
    </location>
</feature>
<evidence type="ECO:0000313" key="4">
    <source>
        <dbReference type="Proteomes" id="UP000604046"/>
    </source>
</evidence>
<accession>A0A812QDW5</accession>
<dbReference type="AlphaFoldDB" id="A0A812QDW5"/>
<dbReference type="Proteomes" id="UP000604046">
    <property type="component" value="Unassembled WGS sequence"/>
</dbReference>
<proteinExistence type="predicted"/>
<protein>
    <recommendedName>
        <fullName evidence="2">J domain-containing protein</fullName>
    </recommendedName>
</protein>
<name>A0A812QDW5_9DINO</name>
<evidence type="ECO:0000256" key="1">
    <source>
        <dbReference type="SAM" id="MobiDB-lite"/>
    </source>
</evidence>
<evidence type="ECO:0000259" key="2">
    <source>
        <dbReference type="PROSITE" id="PS50076"/>
    </source>
</evidence>